<evidence type="ECO:0000313" key="38">
    <source>
        <dbReference type="Proteomes" id="UP000097249"/>
    </source>
</evidence>
<dbReference type="FunFam" id="1.10.287.210:FF:000001">
    <property type="entry name" value="Envelope glycoprotein gp160"/>
    <property type="match status" value="1"/>
</dbReference>
<evidence type="ECO:0000256" key="21">
    <source>
        <dbReference type="ARBA" id="ARBA00022890"/>
    </source>
</evidence>
<keyword evidence="9 32" id="KW-1032">Host cell membrane</keyword>
<dbReference type="GO" id="GO:0052031">
    <property type="term" value="P:symbiont-mediated perturbation of host defense response"/>
    <property type="evidence" value="ECO:0007669"/>
    <property type="project" value="UniProtKB-UniRule"/>
</dbReference>
<organism evidence="37 38">
    <name type="scientific">Human immunodeficiency virus type 1</name>
    <name type="common">HIV-1</name>
    <dbReference type="NCBI Taxonomy" id="11676"/>
    <lineage>
        <taxon>Viruses</taxon>
        <taxon>Riboviria</taxon>
        <taxon>Pararnavirae</taxon>
        <taxon>Artverviricota</taxon>
        <taxon>Revtraviricetes</taxon>
        <taxon>Ortervirales</taxon>
        <taxon>Retroviridae</taxon>
        <taxon>Orthoretrovirinae</taxon>
        <taxon>Lentivirus</taxon>
        <taxon>Lentivirus humimdef1</taxon>
    </lineage>
</organism>
<keyword evidence="19 32" id="KW-1043">Host membrane</keyword>
<comment type="subcellular location">
    <molecule>Transmembrane protein gp41</molecule>
    <subcellularLocation>
        <location evidence="32">Virion membrane</location>
        <topology evidence="32">Single-pass type I membrane protein</topology>
    </subcellularLocation>
    <subcellularLocation>
        <location evidence="32">Host cell membrane</location>
        <topology evidence="32">Single-pass type I membrane protein</topology>
    </subcellularLocation>
    <subcellularLocation>
        <location evidence="32">Host endosome membrane</location>
        <topology evidence="32">Single-pass type I membrane protein</topology>
    </subcellularLocation>
    <text evidence="32">It is probably concentrated at the site of budding and incorporated into the virions possibly by contacts between the cytoplasmic tail of Env and the N-terminus of Gag.</text>
</comment>
<keyword evidence="26 32" id="KW-0564">Palmitate</keyword>
<keyword evidence="16 32" id="KW-0732">Signal</keyword>
<dbReference type="Gene3D" id="1.10.287.210">
    <property type="match status" value="1"/>
</dbReference>
<keyword evidence="10 32" id="KW-1165">Clathrin-mediated endocytosis of virus by host</keyword>
<evidence type="ECO:0000256" key="3">
    <source>
        <dbReference type="ARBA" id="ARBA00004505"/>
    </source>
</evidence>
<comment type="domain">
    <text evidence="32">Some of the most genetically diverse regions of the viral genome are present in Env. They are called variable regions 1 through 5 (V1 through V5). Coreceptor usage of gp120 is determined mainly by the primary structure of the third variable region (V3) in the outer domain of gp120. The sequence of V3 determines which coreceptor, CCR5 and/or CXCR4 (corresponding to R5/macrophage, X4/T cell and R5X4/T cell and macrophage tropism), is used to trigger the fusion potential of the Env complex, and hence which cells the virus can infect. Binding to CCR5 involves a region adjacent in addition to V3.</text>
</comment>
<keyword evidence="18 32" id="KW-0946">Virion</keyword>
<evidence type="ECO:0000256" key="15">
    <source>
        <dbReference type="ARBA" id="ARBA00022703"/>
    </source>
</evidence>
<keyword evidence="17 32" id="KW-1161">Viral attachment to host cell</keyword>
<name>A0A0B5L603_HV1</name>
<evidence type="ECO:0000256" key="5">
    <source>
        <dbReference type="ARBA" id="ARBA00004578"/>
    </source>
</evidence>
<gene>
    <name evidence="32 37" type="primary">env</name>
</gene>
<keyword evidence="30 32" id="KW-0449">Lipoprotein</keyword>
<feature type="transmembrane region" description="Helical" evidence="33">
    <location>
        <begin position="13"/>
        <end position="40"/>
    </location>
</feature>
<evidence type="ECO:0000256" key="29">
    <source>
        <dbReference type="ARBA" id="ARBA00023280"/>
    </source>
</evidence>
<keyword evidence="8 32" id="KW-1170">Fusion of virus membrane with host endosomal membrane</keyword>
<dbReference type="InterPro" id="IPR000328">
    <property type="entry name" value="GP41-like"/>
</dbReference>
<dbReference type="SUPFAM" id="SSF56502">
    <property type="entry name" value="gp120 core"/>
    <property type="match status" value="2"/>
</dbReference>
<evidence type="ECO:0000256" key="28">
    <source>
        <dbReference type="ARBA" id="ARBA00023180"/>
    </source>
</evidence>
<feature type="topological domain" description="Cytoplasmic" evidence="32">
    <location>
        <begin position="694"/>
        <end position="851"/>
    </location>
</feature>
<evidence type="ECO:0000256" key="7">
    <source>
        <dbReference type="ARBA" id="ARBA00022506"/>
    </source>
</evidence>
<keyword evidence="13 32" id="KW-0165">Cleavage on pair of basic residues</keyword>
<feature type="chain" id="PRO_5023432592" description="Transmembrane protein gp41" evidence="32">
    <location>
        <begin position="500"/>
        <end position="851"/>
    </location>
</feature>
<evidence type="ECO:0000256" key="4">
    <source>
        <dbReference type="ARBA" id="ARBA00004563"/>
    </source>
</evidence>
<dbReference type="GO" id="GO:0019031">
    <property type="term" value="C:viral envelope"/>
    <property type="evidence" value="ECO:0007669"/>
    <property type="project" value="UniProtKB-KW"/>
</dbReference>
<dbReference type="Pfam" id="PF00516">
    <property type="entry name" value="GP120"/>
    <property type="match status" value="2"/>
</dbReference>
<comment type="subcellular location">
    <subcellularLocation>
        <location evidence="3">Host cell membrane</location>
        <topology evidence="3">Peripheral membrane protein</topology>
    </subcellularLocation>
    <subcellularLocation>
        <location evidence="1">Host cell membrane</location>
        <topology evidence="1">Single-pass type I membrane protein</topology>
    </subcellularLocation>
    <subcellularLocation>
        <location evidence="2">Host endosome membrane</location>
        <topology evidence="2">Peripheral membrane protein</topology>
    </subcellularLocation>
    <subcellularLocation>
        <location evidence="5">Host endosome membrane</location>
        <topology evidence="5">Single-pass type I membrane protein</topology>
    </subcellularLocation>
    <subcellularLocation>
        <location evidence="6">Virion membrane</location>
        <topology evidence="6">Peripheral membrane protein</topology>
    </subcellularLocation>
    <subcellularLocation>
        <location evidence="4">Virion membrane</location>
        <topology evidence="4">Single-pass type I membrane protein</topology>
    </subcellularLocation>
</comment>
<dbReference type="FunFam" id="1.20.5.490:FF:000001">
    <property type="entry name" value="Envelope glycoprotein gp160"/>
    <property type="match status" value="1"/>
</dbReference>
<dbReference type="GO" id="GO:0020002">
    <property type="term" value="C:host cell plasma membrane"/>
    <property type="evidence" value="ECO:0007669"/>
    <property type="project" value="UniProtKB-SubCell"/>
</dbReference>
<comment type="miscellaneous">
    <text evidence="32">Inhibitors targeting HIV-1 viral envelope proteins are used as antiretroviral drugs. Attachment of virions to the cell surface via non-specific interactions and CD4 binding can be blocked by inhibitors that include cyanovirin-N, cyclotriazadisulfonamide analogs, PRO 2000, TNX 355 and PRO 542. In addition, BMS 806 can block CD4-induced conformational changes. Env interactions with the coreceptor molecules can be targeted by CCR5 antagonists including SCH-D, maraviroc (UK 427857) and aplaviroc (GW 873140), and the CXCR4 antagonist AMD 070. Fusion of viral and cellular membranes can be inhibited by peptides such as enfuvirtide and tifuvirtide (T 1249). Resistance to inhibitors associated with mutations in Env are observed. Most of the time, single mutations confer only a modest reduction in drug susceptibility. Combination of several mutations is usually required to develop a high-level drug resistance.</text>
</comment>
<comment type="domain">
    <text evidence="32">The YXXL motif is involved in determining the exact site of viral release at the surface of infected mononuclear cells and promotes endocytosis. YXXL and di-leucine endocytosis motifs interact directly or indirectly with the clathrin adapter complexes, opperate independently, and their activities are not additive.</text>
</comment>
<evidence type="ECO:0000259" key="36">
    <source>
        <dbReference type="Pfam" id="PF00517"/>
    </source>
</evidence>
<feature type="domain" description="Retroviral envelope protein GP41-like" evidence="36">
    <location>
        <begin position="518"/>
        <end position="708"/>
    </location>
</feature>
<feature type="disulfide bond" evidence="32">
    <location>
        <begin position="586"/>
        <end position="592"/>
    </location>
</feature>
<evidence type="ECO:0000256" key="19">
    <source>
        <dbReference type="ARBA" id="ARBA00022870"/>
    </source>
</evidence>
<keyword evidence="14 32" id="KW-0812">Transmembrane</keyword>
<evidence type="ECO:0000256" key="17">
    <source>
        <dbReference type="ARBA" id="ARBA00022804"/>
    </source>
</evidence>
<feature type="region of interest" description="Fusion peptide" evidence="32">
    <location>
        <begin position="500"/>
        <end position="520"/>
    </location>
</feature>
<dbReference type="GO" id="GO:0019064">
    <property type="term" value="P:fusion of virus membrane with host plasma membrane"/>
    <property type="evidence" value="ECO:0007669"/>
    <property type="project" value="UniProtKB-UniRule"/>
</dbReference>
<feature type="region of interest" description="Immunosuppression" evidence="32">
    <location>
        <begin position="562"/>
        <end position="580"/>
    </location>
</feature>
<dbReference type="PROSITE" id="PS51257">
    <property type="entry name" value="PROKAR_LIPOPROTEIN"/>
    <property type="match status" value="1"/>
</dbReference>
<proteinExistence type="inferred from homology"/>
<evidence type="ECO:0000259" key="35">
    <source>
        <dbReference type="Pfam" id="PF00516"/>
    </source>
</evidence>
<feature type="region of interest" description="CD4-binding loop" evidence="32">
    <location>
        <begin position="358"/>
        <end position="368"/>
    </location>
</feature>
<dbReference type="SUPFAM" id="SSF58069">
    <property type="entry name" value="Virus ectodomain"/>
    <property type="match status" value="1"/>
</dbReference>
<evidence type="ECO:0000256" key="12">
    <source>
        <dbReference type="ARBA" id="ARBA00022595"/>
    </source>
</evidence>
<evidence type="ECO:0000256" key="22">
    <source>
        <dbReference type="ARBA" id="ARBA00022989"/>
    </source>
</evidence>
<dbReference type="Pfam" id="PF00517">
    <property type="entry name" value="GP41"/>
    <property type="match status" value="1"/>
</dbReference>
<dbReference type="GO" id="GO:0019082">
    <property type="term" value="P:viral protein processing"/>
    <property type="evidence" value="ECO:0007669"/>
    <property type="project" value="UniProtKB-UniRule"/>
</dbReference>
<keyword evidence="23 32" id="KW-1039">Host endosome</keyword>
<feature type="domain" description="Human immunodeficiency virus 1 envelope glycoprotein Gp120" evidence="35">
    <location>
        <begin position="32"/>
        <end position="133"/>
    </location>
</feature>
<evidence type="ECO:0000256" key="13">
    <source>
        <dbReference type="ARBA" id="ARBA00022685"/>
    </source>
</evidence>
<dbReference type="GO" id="GO:0016020">
    <property type="term" value="C:membrane"/>
    <property type="evidence" value="ECO:0007669"/>
    <property type="project" value="UniProtKB-UniRule"/>
</dbReference>
<dbReference type="GO" id="GO:1903908">
    <property type="term" value="P:positive regulation of plasma membrane raft polarization"/>
    <property type="evidence" value="ECO:0007669"/>
    <property type="project" value="UniProtKB-UniRule"/>
</dbReference>
<feature type="lipid moiety-binding region" description="S-palmitoyl cysteine; by host" evidence="32">
    <location>
        <position position="832"/>
    </location>
</feature>
<dbReference type="GO" id="GO:0005198">
    <property type="term" value="F:structural molecule activity"/>
    <property type="evidence" value="ECO:0007669"/>
    <property type="project" value="UniProtKB-UniRule"/>
</dbReference>
<keyword evidence="31 32" id="KW-1160">Virus entry into host cell</keyword>
<reference evidence="37 38" key="1">
    <citation type="submission" date="2014-11" db="EMBL/GenBank/DDBJ databases">
        <title>Characterization of near full-length genome sequences for standard panels of HIV-1 isolates established at the External Quality Assurance Program Oversight Laboratory (EQAPOL).</title>
        <authorList>
            <person name="Hora B."/>
            <person name="Chen Y."/>
            <person name="Montefiori D."/>
            <person name="Paranjape R."/>
            <person name="Kulkarni S."/>
            <person name="Denny T.N."/>
            <person name="Gao F."/>
        </authorList>
    </citation>
    <scope>NUCLEOTIDE SEQUENCE [LARGE SCALE GENOMIC DNA]</scope>
    <source>
        <strain evidence="37">DEMC00IN009</strain>
    </source>
</reference>
<evidence type="ECO:0000256" key="16">
    <source>
        <dbReference type="ARBA" id="ARBA00022729"/>
    </source>
</evidence>
<keyword evidence="29 32" id="KW-0899">Viral immunoevasion</keyword>
<comment type="PTM">
    <text evidence="32">Highly glycosylated by host. The high number of glycan on the protein is reffered to as 'glycan shield' because it contributes to hide protein sequence from adaptive immune system.</text>
</comment>
<feature type="disulfide bond" evidence="32">
    <location>
        <begin position="52"/>
        <end position="72"/>
    </location>
</feature>
<keyword evidence="22 32" id="KW-1133">Transmembrane helix</keyword>
<feature type="transmembrane region" description="Helical" evidence="33">
    <location>
        <begin position="666"/>
        <end position="693"/>
    </location>
</feature>
<comment type="similarity">
    <text evidence="32">Belongs to the HIV-1 env protein family.</text>
</comment>
<dbReference type="EMBL" id="KP109484">
    <property type="protein sequence ID" value="AJG44991.1"/>
    <property type="molecule type" value="Genomic_RNA"/>
</dbReference>
<dbReference type="GO" id="GO:0055036">
    <property type="term" value="C:virion membrane"/>
    <property type="evidence" value="ECO:0007669"/>
    <property type="project" value="UniProtKB-SubCell"/>
</dbReference>
<keyword evidence="15 32" id="KW-0053">Apoptosis</keyword>
<evidence type="ECO:0000256" key="26">
    <source>
        <dbReference type="ARBA" id="ARBA00023139"/>
    </source>
</evidence>
<dbReference type="GO" id="GO:1903911">
    <property type="term" value="P:positive regulation of receptor clustering"/>
    <property type="evidence" value="ECO:0007669"/>
    <property type="project" value="UniProtKB-UniRule"/>
</dbReference>
<comment type="caution">
    <text evidence="32 33">Lacks conserved residue(s) required for the propagation of feature annotation.</text>
</comment>
<feature type="site" description="Cleavage; by host furin" evidence="32">
    <location>
        <begin position="499"/>
        <end position="500"/>
    </location>
</feature>
<dbReference type="GO" id="GO:0039654">
    <property type="term" value="P:fusion of virus membrane with host endosome membrane"/>
    <property type="evidence" value="ECO:0007669"/>
    <property type="project" value="UniProtKB-UniRule"/>
</dbReference>
<dbReference type="Gene3D" id="2.170.40.20">
    <property type="entry name" value="Human immunodeficiency virus 1, Gp160, envelope glycoprotein"/>
    <property type="match status" value="2"/>
</dbReference>
<dbReference type="GO" id="GO:0075512">
    <property type="term" value="P:clathrin-dependent endocytosis of virus by host cell"/>
    <property type="evidence" value="ECO:0007669"/>
    <property type="project" value="UniProtKB-UniRule"/>
</dbReference>
<keyword evidence="24 32" id="KW-0175">Coiled coil</keyword>
<evidence type="ECO:0000256" key="32">
    <source>
        <dbReference type="HAMAP-Rule" id="MF_04083"/>
    </source>
</evidence>
<dbReference type="FunFam" id="2.170.40.20:FF:000002">
    <property type="entry name" value="Envelope glycoprotein gp160"/>
    <property type="match status" value="1"/>
</dbReference>
<dbReference type="InterPro" id="IPR036377">
    <property type="entry name" value="Gp120_core_sf"/>
</dbReference>
<dbReference type="InterPro" id="IPR000777">
    <property type="entry name" value="HIV1_Gp120"/>
</dbReference>
<comment type="miscellaneous">
    <text evidence="32">HIV-1 lineages are divided in three main groups, M (for Major), O (for Outlier), and N (for New, or Non-M, Non-O). The vast majority of strains found worldwide belong to the group M. Group O seems to be endemic to and largely confined to Cameroon and neighboring countries in West Central Africa, where these viruses represent a small minority of HIV-1 strains. The group N is represented by a limited number of isolates from Cameroonian persons. The group M is further subdivided in 9 clades or subtypes (A to D, F to H, J and K).</text>
</comment>
<comment type="subcellular location">
    <molecule>Surface protein gp120</molecule>
    <subcellularLocation>
        <location evidence="32">Virion membrane</location>
        <topology evidence="32">Peripheral membrane protein</topology>
    </subcellularLocation>
    <subcellularLocation>
        <location evidence="32">Host cell membrane</location>
        <topology evidence="32">Peripheral membrane protein</topology>
    </subcellularLocation>
    <subcellularLocation>
        <location evidence="32">Host endosome membrane</location>
        <topology evidence="32">Single-pass type I membrane protein</topology>
    </subcellularLocation>
    <text evidence="32">The surface protein is not anchored to the viral envelope, but associates with the extravirion surface through its binding to TM. It is probably concentrated at the site of budding and incorporated into the virions possibly by contacts between the cytoplasmic tail of Env and the N-terminus of Gag.</text>
</comment>
<evidence type="ECO:0000256" key="2">
    <source>
        <dbReference type="ARBA" id="ARBA00004433"/>
    </source>
</evidence>
<keyword evidence="27 32" id="KW-1015">Disulfide bond</keyword>
<dbReference type="GO" id="GO:0044175">
    <property type="term" value="C:host cell endosome membrane"/>
    <property type="evidence" value="ECO:0007669"/>
    <property type="project" value="UniProtKB-SubCell"/>
</dbReference>
<feature type="disulfide bond" evidence="32">
    <location>
        <begin position="214"/>
        <end position="243"/>
    </location>
</feature>
<dbReference type="CDD" id="cd09909">
    <property type="entry name" value="HIV-1-like_HR1-HR2"/>
    <property type="match status" value="1"/>
</dbReference>
<keyword evidence="28 32" id="KW-0325">Glycoprotein</keyword>
<feature type="chain" id="PRO_5023432591" description="Envelope glycoprotein gp160" evidence="32">
    <location>
        <begin position="31"/>
        <end position="851"/>
    </location>
</feature>
<evidence type="ECO:0000256" key="27">
    <source>
        <dbReference type="ARBA" id="ARBA00023157"/>
    </source>
</evidence>
<dbReference type="HAMAP" id="MF_04083">
    <property type="entry name" value="HIV_ENV"/>
    <property type="match status" value="1"/>
</dbReference>
<comment type="domain">
    <text evidence="32">The membrane proximal external region (MPER) present in gp41 is a tryptophan-rich region recognized by the antibodies 2F5, Z13, and 4E10. MPER seems to play a role in fusion.</text>
</comment>
<evidence type="ECO:0000256" key="1">
    <source>
        <dbReference type="ARBA" id="ARBA00004402"/>
    </source>
</evidence>
<protein>
    <recommendedName>
        <fullName evidence="32">Envelope glycoprotein gp160</fullName>
    </recommendedName>
    <alternativeName>
        <fullName evidence="32">Env polyprotein</fullName>
    </alternativeName>
    <component>
        <recommendedName>
            <fullName evidence="32">Surface protein gp120</fullName>
            <shortName evidence="32">SU</shortName>
        </recommendedName>
        <alternativeName>
            <fullName evidence="32">Glycoprotein 120</fullName>
            <shortName evidence="32">gp120</shortName>
        </alternativeName>
    </component>
    <component>
        <recommendedName>
            <fullName evidence="32">Transmembrane protein gp41</fullName>
            <shortName evidence="32">TM</shortName>
        </recommendedName>
        <alternativeName>
            <fullName evidence="32">Glycoprotein 41</fullName>
            <shortName evidence="32">gp41</shortName>
        </alternativeName>
    </component>
</protein>
<evidence type="ECO:0000313" key="37">
    <source>
        <dbReference type="EMBL" id="AJG44991.1"/>
    </source>
</evidence>
<evidence type="ECO:0000256" key="25">
    <source>
        <dbReference type="ARBA" id="ARBA00023136"/>
    </source>
</evidence>
<keyword evidence="21 32" id="KW-1164">Virus endocytosis by host</keyword>
<dbReference type="GO" id="GO:0019062">
    <property type="term" value="P:virion attachment to host cell"/>
    <property type="evidence" value="ECO:0007669"/>
    <property type="project" value="UniProtKB-UniRule"/>
</dbReference>
<feature type="disulfide bond" evidence="32">
    <location>
        <begin position="224"/>
        <end position="235"/>
    </location>
</feature>
<dbReference type="Proteomes" id="UP000097249">
    <property type="component" value="Genome"/>
</dbReference>
<evidence type="ECO:0000256" key="33">
    <source>
        <dbReference type="RuleBase" id="RU363095"/>
    </source>
</evidence>
<evidence type="ECO:0000256" key="9">
    <source>
        <dbReference type="ARBA" id="ARBA00022511"/>
    </source>
</evidence>
<feature type="coiled-coil region" evidence="32">
    <location>
        <begin position="621"/>
        <end position="655"/>
    </location>
</feature>
<feature type="region of interest" description="MPER; binding to GalCer" evidence="32">
    <location>
        <begin position="650"/>
        <end position="671"/>
    </location>
</feature>
<evidence type="ECO:0000256" key="8">
    <source>
        <dbReference type="ARBA" id="ARBA00022510"/>
    </source>
</evidence>
<evidence type="ECO:0000256" key="11">
    <source>
        <dbReference type="ARBA" id="ARBA00022581"/>
    </source>
</evidence>
<dbReference type="Gene3D" id="1.20.5.490">
    <property type="entry name" value="Single helix bin"/>
    <property type="match status" value="1"/>
</dbReference>
<keyword evidence="7 32" id="KW-1168">Fusion of virus membrane with host membrane</keyword>
<evidence type="ECO:0000256" key="18">
    <source>
        <dbReference type="ARBA" id="ARBA00022844"/>
    </source>
</evidence>
<evidence type="ECO:0000256" key="30">
    <source>
        <dbReference type="ARBA" id="ARBA00023288"/>
    </source>
</evidence>
<comment type="subunit">
    <text evidence="32">The mature envelope protein (Env) consists of a homotrimer of non-covalently associated gp120-gp41 heterodimers. The resulting complex protrudes from the virus surface as a spike. There seems to be as few as 10 spikes on the average virion. Surface protein gp120 interacts with host CD4, CCR5 and CXCR4. Gp120 also interacts with the C-type lectins CD209/DC-SIGN and CLEC4M/DC-SIGNR (collectively referred to as DC-SIGN(R)). Gp120 and gp41 interact with GalCer. Gp120 interacts with host ITGA4/ITGB7 complex; on CD4+ T-cells, this interaction results in rapid activation of integrin ITGAL/LFA-1, which facilitates efficient cell-to-cell spreading of HIV-1. Gp120 interacts with cell-associated heparan sulfate; this interaction increases virus infectivity on permissive cells and may be involved in infection of CD4- cells.</text>
</comment>
<comment type="PTM">
    <text evidence="32">Palmitoylation of the transmembrane protein and of Env polyprotein (prior to its proteolytic cleavage) is essential for their association with host cell membrane lipid rafts. Palmitoylation is therefore required for envelope trafficking to classical lipid rafts, but not for viral replication.</text>
</comment>
<feature type="lipid moiety-binding region" description="S-palmitoyl cysteine; by host" evidence="32">
    <location>
        <position position="752"/>
    </location>
</feature>
<comment type="function">
    <text evidence="32">Surface protein gp120: Attaches the virus to the host lymphoid cell by binding to the primary receptor CD4. This interaction induces a structural rearrangement creating a high affinity binding site for a chemokine coreceptor like CXCR4 and/or CCR5. Acts as a ligand for CD209/DC-SIGN and CLEC4M/DC-SIGNR, which are respectively found on dendritic cells (DCs), and on endothelial cells of liver sinusoids and lymph node sinuses. These interactions allow capture of viral particles at mucosal surfaces by these cells and subsequent transmission to permissive cells. HIV subverts the migration properties of dendritic cells to gain access to CD4+ T-cells in lymph nodes. Virus transmission to permissive T-cells occurs either in trans (without DCs infection, through viral capture and transmission), or in cis (following DCs productive infection, through the usual CD4-gp120 interaction), thereby inducing a robust infection. In trans infection, bound virions remain infectious over days and it is proposed that they are not degraded, but protected in non-lysosomal acidic organelles within the DCs close to the cell membrane thus contributing to the viral infectious potential during DCs' migration from the periphery to the lymphoid tissues. On arrival at lymphoid tissues, intact virions recycle back to DCs' cell surface allowing virus transmission to CD4+ T-cells.</text>
</comment>
<evidence type="ECO:0000256" key="34">
    <source>
        <dbReference type="SAM" id="MobiDB-lite"/>
    </source>
</evidence>
<comment type="domain">
    <text evidence="32 33">The 17 amino acids long immunosuppressive region is present in many retroviral envelope proteins. Synthetic peptides derived from this relatively conserved sequence inhibit immune function in vitro and in vivo.</text>
</comment>
<evidence type="ECO:0000256" key="31">
    <source>
        <dbReference type="ARBA" id="ARBA00023296"/>
    </source>
</evidence>
<feature type="transmembrane region" description="Helical" evidence="33">
    <location>
        <begin position="500"/>
        <end position="523"/>
    </location>
</feature>
<keyword evidence="12 32" id="KW-1162">Viral penetration into host cytoplasm</keyword>
<keyword evidence="25 32" id="KW-0472">Membrane</keyword>
<accession>A0A0B5L603</accession>
<comment type="function">
    <text evidence="32">Envelope glycoprotein gp160: Oligomerizes in the host endoplasmic reticulum into predominantly trimers. In a second time, gp160 transits in the host Golgi, where glycosylation is completed. The precursor is then proteolytically cleaved in the trans-Golgi and thereby activated by cellular furin or furin-like proteases to produce gp120 and gp41.</text>
</comment>
<keyword evidence="11 32" id="KW-0945">Host-virus interaction</keyword>
<dbReference type="InterPro" id="IPR037527">
    <property type="entry name" value="Gp160"/>
</dbReference>
<evidence type="ECO:0000256" key="6">
    <source>
        <dbReference type="ARBA" id="ARBA00004650"/>
    </source>
</evidence>
<feature type="domain" description="Human immunodeficiency virus 1 envelope glycoprotein Gp120" evidence="35">
    <location>
        <begin position="142"/>
        <end position="499"/>
    </location>
</feature>
<sequence>MRVRGILRNYRQWWIWGVLGFWIMSCNVVGNLWVTVYYGVPVWKEAKTTLFCASDAKAYETEVHNVWATHACVPTDPNPQELVLENVTENFNMWRNDMVDQMHEDVISLWDQSLKPCVKLTPLCVTLECRNATSKMVNDTRNVEEMKNCSFNTTTELRDRKQTVYASFYKLDIVPLNENKSTSSENYRLINCNTSAITQACPKVNFDPIPIHYCTPAGYAILKCNNKTFNGIGPCSNVSTVQCTHGIKPVVSTQLLLNGSLAEEGIIIRSENLTDNVKTIIVHLEEPVEIVCTRPNNNTRKSVRIGPGQTFYATGEIIGDIRQAHCNISEAKWNETLQNVTKKLKEHFPNKTIIFNSSSGGDLEITTHSFNCRGEFFYCNTSKLFNGIYNGTQSNSSNSNSTIIIPCKIKQIVNMWQKVGRAMYAPPIAGNITCTSNITGLLLVRDGGPDNVTEIFRPGGGDMRDNWRSELYKYKVVEIKPLGIAPTGAKRRVVEREKRAVGLGAVFLGFLGAAGSTMGAASITLTVQARQLLSGIVQQQSNLLRAIEAQQHMLQLTVWGIKQLQTRVLAIERYLKDQQLLGIWGCSGKLICTTAVPWNASWSNRSHDDIWNNMTWMQWDREISNYTNTIYRLLEESQNQQERNEKDLLALDSWGNLWNWFSITNWLWYIKIFIMIVGGLIGLRIIFAVLSIVNRVRQGYSPLSFQTPTPNPREADRLGGIEEEGGEQDRTRSIRLVNGFLALAWDDLRNLCLFSYHRLRDFILVVARAVELLGRSLLRGLQKGWEALKYLGGLVQYWGLELKKSAISLLDTTAIAVAEGTDRIIAVIQGICRAIRNIPRRIRQGFETILQ</sequence>
<comment type="PTM">
    <text evidence="32">Specific enzymatic cleavages in vivo yield mature proteins. Envelope glycoproteins are synthesized as a inactive precursor that is heavily N-glycosylated and processed likely by host cell furin in the Golgi to yield the mature SU and TM proteins. The cleavage site between SU and TM requires the minimal sequence [KR]-X-[KR]-R. About 2 of the 9 disulfide bonds of gp41 are reduced by P4HB/PDI, following binding to CD4 receptor.</text>
</comment>
<evidence type="ECO:0000256" key="23">
    <source>
        <dbReference type="ARBA" id="ARBA00023046"/>
    </source>
</evidence>
<organismHost>
    <name type="scientific">Homo sapiens</name>
    <name type="common">Human</name>
    <dbReference type="NCBI Taxonomy" id="9606"/>
</organismHost>
<evidence type="ECO:0000256" key="24">
    <source>
        <dbReference type="ARBA" id="ARBA00023054"/>
    </source>
</evidence>
<comment type="domain">
    <text evidence="32">The CD4-binding region is targeted by the antibody b12.</text>
</comment>
<evidence type="ECO:0000256" key="10">
    <source>
        <dbReference type="ARBA" id="ARBA00022570"/>
    </source>
</evidence>
<keyword evidence="20 32" id="KW-0261">Viral envelope protein</keyword>
<dbReference type="FunFam" id="2.170.40.20:FF:000003">
    <property type="entry name" value="Envelope glycoprotein gp160"/>
    <property type="match status" value="1"/>
</dbReference>
<comment type="function">
    <text evidence="32">Transmembrane protein gp41: Acts as a class I viral fusion protein. Under the current model, the protein has at least 3 conformational states: pre-fusion native state, pre-hairpin intermediate state, and post-fusion hairpin state. During fusion of viral and target intracellular membranes, the coiled coil regions (heptad repeats) assume a trimer-of-hairpins structure, positioning the fusion peptide in close proximity to the C-terminal region of the ectodomain. The formation of this structure appears to drive apposition and subsequent fusion of viral and target cell membranes. Complete fusion occurs in host cell endosomes and is dynamin-dependent, however some lipid transfer might occur at the plasma membrane. The virus undergoes clathrin-dependent internalization long before endosomal fusion, thus minimizing the surface exposure of conserved viral epitopes during fusion and reducing the efficacy of inhibitors targeting these epitopes. Membranes fusion leads to delivery of the nucleocapsid into the cytoplasm.</text>
</comment>
<feature type="region of interest" description="Disordered" evidence="34">
    <location>
        <begin position="704"/>
        <end position="726"/>
    </location>
</feature>
<evidence type="ECO:0000256" key="20">
    <source>
        <dbReference type="ARBA" id="ARBA00022879"/>
    </source>
</evidence>
<feature type="short sequence motif" description="YXXL motif; contains endocytosis signal" evidence="32">
    <location>
        <begin position="700"/>
        <end position="703"/>
    </location>
</feature>
<evidence type="ECO:0000256" key="14">
    <source>
        <dbReference type="ARBA" id="ARBA00022692"/>
    </source>
</evidence>